<keyword evidence="3" id="KW-0732">Signal</keyword>
<feature type="region of interest" description="Disordered" evidence="1">
    <location>
        <begin position="199"/>
        <end position="232"/>
    </location>
</feature>
<dbReference type="Proteomes" id="UP000005408">
    <property type="component" value="Unassembled WGS sequence"/>
</dbReference>
<feature type="compositionally biased region" description="Polar residues" evidence="1">
    <location>
        <begin position="167"/>
        <end position="179"/>
    </location>
</feature>
<protein>
    <submittedName>
        <fullName evidence="4">Uncharacterized protein</fullName>
    </submittedName>
</protein>
<evidence type="ECO:0000313" key="5">
    <source>
        <dbReference type="Proteomes" id="UP000005408"/>
    </source>
</evidence>
<reference evidence="4" key="1">
    <citation type="submission" date="2022-08" db="UniProtKB">
        <authorList>
            <consortium name="EnsemblMetazoa"/>
        </authorList>
    </citation>
    <scope>IDENTIFICATION</scope>
    <source>
        <strain evidence="4">05x7-T-G4-1.051#20</strain>
    </source>
</reference>
<feature type="region of interest" description="Disordered" evidence="1">
    <location>
        <begin position="35"/>
        <end position="54"/>
    </location>
</feature>
<keyword evidence="2" id="KW-1133">Transmembrane helix</keyword>
<organism evidence="4 5">
    <name type="scientific">Magallana gigas</name>
    <name type="common">Pacific oyster</name>
    <name type="synonym">Crassostrea gigas</name>
    <dbReference type="NCBI Taxonomy" id="29159"/>
    <lineage>
        <taxon>Eukaryota</taxon>
        <taxon>Metazoa</taxon>
        <taxon>Spiralia</taxon>
        <taxon>Lophotrochozoa</taxon>
        <taxon>Mollusca</taxon>
        <taxon>Bivalvia</taxon>
        <taxon>Autobranchia</taxon>
        <taxon>Pteriomorphia</taxon>
        <taxon>Ostreida</taxon>
        <taxon>Ostreoidea</taxon>
        <taxon>Ostreidae</taxon>
        <taxon>Magallana</taxon>
    </lineage>
</organism>
<feature type="chain" id="PRO_5036475982" evidence="3">
    <location>
        <begin position="21"/>
        <end position="283"/>
    </location>
</feature>
<keyword evidence="2" id="KW-0812">Transmembrane</keyword>
<feature type="region of interest" description="Disordered" evidence="1">
    <location>
        <begin position="155"/>
        <end position="181"/>
    </location>
</feature>
<evidence type="ECO:0000313" key="4">
    <source>
        <dbReference type="EnsemblMetazoa" id="G18331.1:cds"/>
    </source>
</evidence>
<proteinExistence type="predicted"/>
<dbReference type="EnsemblMetazoa" id="G18331.1">
    <property type="protein sequence ID" value="G18331.1:cds"/>
    <property type="gene ID" value="G18331"/>
</dbReference>
<sequence>MFRWWLASVFLVTSKGGSDGDLSVRCTALTASTTRSTTTTTPKLTSTTSTSPSTTTTTTILKSILTTTTPSIHSRSTSFVEPSKEATVTINMNTDVIKNSKETTSASFSSPTMKATPDDSQKRIYIIAGFATGGVVLLIGIIMCILALTKREKIERTKDKSTEEDSAPTNENADSSNALRENPLYISADEVEDIMCTEEEDKQQGEGYSTATDLESNRDHDDGPSINQPVHSVPVFPVPNNSNISHSRRDVYAQVYKQNKSSTTVHDIVQTQNQNSLFYIGVE</sequence>
<feature type="signal peptide" evidence="3">
    <location>
        <begin position="1"/>
        <end position="20"/>
    </location>
</feature>
<dbReference type="AlphaFoldDB" id="A0A8W8JD12"/>
<accession>A0A8W8JD12</accession>
<feature type="transmembrane region" description="Helical" evidence="2">
    <location>
        <begin position="124"/>
        <end position="148"/>
    </location>
</feature>
<evidence type="ECO:0000256" key="2">
    <source>
        <dbReference type="SAM" id="Phobius"/>
    </source>
</evidence>
<keyword evidence="5" id="KW-1185">Reference proteome</keyword>
<evidence type="ECO:0000256" key="3">
    <source>
        <dbReference type="SAM" id="SignalP"/>
    </source>
</evidence>
<evidence type="ECO:0000256" key="1">
    <source>
        <dbReference type="SAM" id="MobiDB-lite"/>
    </source>
</evidence>
<name>A0A8W8JD12_MAGGI</name>
<keyword evidence="2" id="KW-0472">Membrane</keyword>